<sequence>MARRNIKVKTLLHALLASTSNTFEVSQFLRSALSGPSGEVHVAHTGQSARKKMKSAGNLFFTLLLVLSVVLHRCSALSLQTQREVQSLGTTDREVLAETVQSGECTFSADPRLQSMIQELPVVQINAVLALLKVELEIPTVKLNCIALHSASAQIFNINKYNVNINNLSFKTNVDEGGIEGKVEISTKEKEGDHTSLGSLNIQLGWDDREGEKKPTKVAFHNLSNDKGRLFRARLPDSPKLNAISKMFSQMKDDKVKDEFVAGMKTGLKNLAKMVEDFKKQETKLKNGATVKLLSLEESNLSLTPHVVAGELVVTIKALLQSPNFEYKEKGGRTMILDKRYKVDITFTNGRRPDYRADFNLPKEQLTAEEDRVYQEVLDDLFDRTNELMKKIQKKVDDAGYGPLIKVPMPEDLVVIF</sequence>
<keyword evidence="1" id="KW-1133">Transmembrane helix</keyword>
<dbReference type="VEuPathDB" id="CryptoDB:Cvel_22344"/>
<keyword evidence="1" id="KW-0472">Membrane</keyword>
<dbReference type="AlphaFoldDB" id="A0A0G4GKR6"/>
<accession>A0A0G4GKR6</accession>
<evidence type="ECO:0000313" key="2">
    <source>
        <dbReference type="EMBL" id="CEM30607.1"/>
    </source>
</evidence>
<keyword evidence="1" id="KW-0812">Transmembrane</keyword>
<organism evidence="2">
    <name type="scientific">Chromera velia CCMP2878</name>
    <dbReference type="NCBI Taxonomy" id="1169474"/>
    <lineage>
        <taxon>Eukaryota</taxon>
        <taxon>Sar</taxon>
        <taxon>Alveolata</taxon>
        <taxon>Colpodellida</taxon>
        <taxon>Chromeraceae</taxon>
        <taxon>Chromera</taxon>
    </lineage>
</organism>
<evidence type="ECO:0000256" key="1">
    <source>
        <dbReference type="SAM" id="Phobius"/>
    </source>
</evidence>
<proteinExistence type="predicted"/>
<reference evidence="2" key="1">
    <citation type="submission" date="2014-11" db="EMBL/GenBank/DDBJ databases">
        <authorList>
            <person name="Otto D Thomas"/>
            <person name="Naeem Raeece"/>
        </authorList>
    </citation>
    <scope>NUCLEOTIDE SEQUENCE</scope>
</reference>
<dbReference type="EMBL" id="CDMZ01001311">
    <property type="protein sequence ID" value="CEM30607.1"/>
    <property type="molecule type" value="Genomic_DNA"/>
</dbReference>
<feature type="transmembrane region" description="Helical" evidence="1">
    <location>
        <begin position="59"/>
        <end position="79"/>
    </location>
</feature>
<gene>
    <name evidence="2" type="ORF">Cvel_22344</name>
</gene>
<protein>
    <submittedName>
        <fullName evidence="2">Uncharacterized protein</fullName>
    </submittedName>
</protein>
<name>A0A0G4GKR6_9ALVE</name>